<sequence length="73" mass="8371">MEDPTWSLKKAVNPWKVCTGAEEPKENTLSNRLILKNDMMILAKKKIFETIADNNHTCLECLKIHDLISPLSF</sequence>
<organism evidence="1 2">
    <name type="scientific">Zosterops borbonicus</name>
    <dbReference type="NCBI Taxonomy" id="364589"/>
    <lineage>
        <taxon>Eukaryota</taxon>
        <taxon>Metazoa</taxon>
        <taxon>Chordata</taxon>
        <taxon>Craniata</taxon>
        <taxon>Vertebrata</taxon>
        <taxon>Euteleostomi</taxon>
        <taxon>Archelosauria</taxon>
        <taxon>Archosauria</taxon>
        <taxon>Dinosauria</taxon>
        <taxon>Saurischia</taxon>
        <taxon>Theropoda</taxon>
        <taxon>Coelurosauria</taxon>
        <taxon>Aves</taxon>
        <taxon>Neognathae</taxon>
        <taxon>Neoaves</taxon>
        <taxon>Telluraves</taxon>
        <taxon>Australaves</taxon>
        <taxon>Passeriformes</taxon>
        <taxon>Sylvioidea</taxon>
        <taxon>Zosteropidae</taxon>
        <taxon>Zosterops</taxon>
    </lineage>
</organism>
<comment type="caution">
    <text evidence="1">The sequence shown here is derived from an EMBL/GenBank/DDBJ whole genome shotgun (WGS) entry which is preliminary data.</text>
</comment>
<dbReference type="Proteomes" id="UP000796761">
    <property type="component" value="Unassembled WGS sequence"/>
</dbReference>
<protein>
    <submittedName>
        <fullName evidence="1">Uncharacterized protein</fullName>
    </submittedName>
</protein>
<gene>
    <name evidence="1" type="ORF">HGM15179_005633</name>
</gene>
<accession>A0A8K1GLY4</accession>
<reference evidence="1" key="1">
    <citation type="submission" date="2019-04" db="EMBL/GenBank/DDBJ databases">
        <title>Genome assembly of Zosterops borbonicus 15179.</title>
        <authorList>
            <person name="Leroy T."/>
            <person name="Anselmetti Y."/>
            <person name="Tilak M.-K."/>
            <person name="Nabholz B."/>
        </authorList>
    </citation>
    <scope>NUCLEOTIDE SEQUENCE</scope>
    <source>
        <strain evidence="1">HGM_15179</strain>
        <tissue evidence="1">Muscle</tissue>
    </source>
</reference>
<evidence type="ECO:0000313" key="1">
    <source>
        <dbReference type="EMBL" id="TRZ21456.1"/>
    </source>
</evidence>
<dbReference type="EMBL" id="SWJQ01000123">
    <property type="protein sequence ID" value="TRZ21456.1"/>
    <property type="molecule type" value="Genomic_DNA"/>
</dbReference>
<proteinExistence type="predicted"/>
<keyword evidence="2" id="KW-1185">Reference proteome</keyword>
<evidence type="ECO:0000313" key="2">
    <source>
        <dbReference type="Proteomes" id="UP000796761"/>
    </source>
</evidence>
<dbReference type="AlphaFoldDB" id="A0A8K1GLY4"/>
<name>A0A8K1GLY4_9PASS</name>